<dbReference type="PANTHER" id="PTHR13696:SF99">
    <property type="entry name" value="COBYRINIC ACID AC-DIAMIDE SYNTHASE"/>
    <property type="match status" value="1"/>
</dbReference>
<gene>
    <name evidence="2" type="primary">soj</name>
    <name evidence="2" type="ORF">NCTC10638_02211</name>
</gene>
<dbReference type="PANTHER" id="PTHR13696">
    <property type="entry name" value="P-LOOP CONTAINING NUCLEOSIDE TRIPHOSPHATE HYDROLASE"/>
    <property type="match status" value="1"/>
</dbReference>
<dbReference type="CDD" id="cd02042">
    <property type="entry name" value="ParAB_family"/>
    <property type="match status" value="1"/>
</dbReference>
<proteinExistence type="predicted"/>
<dbReference type="Proteomes" id="UP000254802">
    <property type="component" value="Unassembled WGS sequence"/>
</dbReference>
<dbReference type="InterPro" id="IPR050678">
    <property type="entry name" value="DNA_Partitioning_ATPase"/>
</dbReference>
<name>A0A378MY27_MANHA</name>
<organism evidence="2 3">
    <name type="scientific">Mannheimia haemolytica</name>
    <name type="common">Pasteurella haemolytica</name>
    <dbReference type="NCBI Taxonomy" id="75985"/>
    <lineage>
        <taxon>Bacteria</taxon>
        <taxon>Pseudomonadati</taxon>
        <taxon>Pseudomonadota</taxon>
        <taxon>Gammaproteobacteria</taxon>
        <taxon>Pasteurellales</taxon>
        <taxon>Pasteurellaceae</taxon>
        <taxon>Mannheimia</taxon>
    </lineage>
</organism>
<dbReference type="InterPro" id="IPR027417">
    <property type="entry name" value="P-loop_NTPase"/>
</dbReference>
<evidence type="ECO:0000313" key="2">
    <source>
        <dbReference type="EMBL" id="STY61004.1"/>
    </source>
</evidence>
<protein>
    <submittedName>
        <fullName evidence="2">Sporulation initiation inhibitor protein soj</fullName>
    </submittedName>
</protein>
<dbReference type="Pfam" id="PF13614">
    <property type="entry name" value="AAA_31"/>
    <property type="match status" value="1"/>
</dbReference>
<dbReference type="EMBL" id="UGPN01000002">
    <property type="protein sequence ID" value="STY61004.1"/>
    <property type="molecule type" value="Genomic_DNA"/>
</dbReference>
<dbReference type="Gene3D" id="3.40.50.300">
    <property type="entry name" value="P-loop containing nucleotide triphosphate hydrolases"/>
    <property type="match status" value="1"/>
</dbReference>
<dbReference type="AlphaFoldDB" id="A0A378MY27"/>
<reference evidence="2 3" key="1">
    <citation type="submission" date="2018-06" db="EMBL/GenBank/DDBJ databases">
        <authorList>
            <consortium name="Pathogen Informatics"/>
            <person name="Doyle S."/>
        </authorList>
    </citation>
    <scope>NUCLEOTIDE SEQUENCE [LARGE SCALE GENOMIC DNA]</scope>
    <source>
        <strain evidence="2 3">NCTC10638</strain>
    </source>
</reference>
<evidence type="ECO:0000313" key="3">
    <source>
        <dbReference type="Proteomes" id="UP000254802"/>
    </source>
</evidence>
<evidence type="ECO:0000259" key="1">
    <source>
        <dbReference type="Pfam" id="PF13614"/>
    </source>
</evidence>
<sequence length="73" mass="7969">MGIMSKSISIFNHKGGIAKTTTAFNVGWSLANQGYQVLLVDLDSQCNLTGLVLGYDQCKEDSDLELFTIIDII</sequence>
<dbReference type="InterPro" id="IPR025669">
    <property type="entry name" value="AAA_dom"/>
</dbReference>
<dbReference type="SUPFAM" id="SSF52540">
    <property type="entry name" value="P-loop containing nucleoside triphosphate hydrolases"/>
    <property type="match status" value="1"/>
</dbReference>
<feature type="domain" description="AAA" evidence="1">
    <location>
        <begin position="6"/>
        <end position="62"/>
    </location>
</feature>
<accession>A0A378MY27</accession>